<evidence type="ECO:0000256" key="1">
    <source>
        <dbReference type="SAM" id="Phobius"/>
    </source>
</evidence>
<feature type="chain" id="PRO_5042430780" description="Shisa N-terminal domain-containing protein" evidence="2">
    <location>
        <begin position="19"/>
        <end position="104"/>
    </location>
</feature>
<keyword evidence="5" id="KW-1185">Reference proteome</keyword>
<dbReference type="InterPro" id="IPR053891">
    <property type="entry name" value="Shisa_N"/>
</dbReference>
<evidence type="ECO:0000313" key="5">
    <source>
        <dbReference type="Proteomes" id="UP000005408"/>
    </source>
</evidence>
<feature type="signal peptide" evidence="2">
    <location>
        <begin position="1"/>
        <end position="18"/>
    </location>
</feature>
<accession>A0A8W8I8X2</accession>
<feature type="transmembrane region" description="Helical" evidence="1">
    <location>
        <begin position="75"/>
        <end position="97"/>
    </location>
</feature>
<keyword evidence="1" id="KW-1133">Transmembrane helix</keyword>
<keyword evidence="1" id="KW-0812">Transmembrane</keyword>
<name>A0A8W8I8X2_MAGGI</name>
<dbReference type="Pfam" id="PF13908">
    <property type="entry name" value="Shisa_N"/>
    <property type="match status" value="1"/>
</dbReference>
<organism evidence="4 5">
    <name type="scientific">Magallana gigas</name>
    <name type="common">Pacific oyster</name>
    <name type="synonym">Crassostrea gigas</name>
    <dbReference type="NCBI Taxonomy" id="29159"/>
    <lineage>
        <taxon>Eukaryota</taxon>
        <taxon>Metazoa</taxon>
        <taxon>Spiralia</taxon>
        <taxon>Lophotrochozoa</taxon>
        <taxon>Mollusca</taxon>
        <taxon>Bivalvia</taxon>
        <taxon>Autobranchia</taxon>
        <taxon>Pteriomorphia</taxon>
        <taxon>Ostreida</taxon>
        <taxon>Ostreoidea</taxon>
        <taxon>Ostreidae</taxon>
        <taxon>Magallana</taxon>
    </lineage>
</organism>
<evidence type="ECO:0000256" key="2">
    <source>
        <dbReference type="SAM" id="SignalP"/>
    </source>
</evidence>
<dbReference type="AlphaFoldDB" id="A0A8W8I8X2"/>
<protein>
    <recommendedName>
        <fullName evidence="3">Shisa N-terminal domain-containing protein</fullName>
    </recommendedName>
</protein>
<dbReference type="EnsemblMetazoa" id="G1313.1">
    <property type="protein sequence ID" value="G1313.1:cds"/>
    <property type="gene ID" value="G1313"/>
</dbReference>
<keyword evidence="2" id="KW-0732">Signal</keyword>
<keyword evidence="1" id="KW-0472">Membrane</keyword>
<dbReference type="EnsemblMetazoa" id="G1313.3">
    <property type="protein sequence ID" value="G1313.3:cds"/>
    <property type="gene ID" value="G1313"/>
</dbReference>
<reference evidence="4" key="1">
    <citation type="submission" date="2022-08" db="UniProtKB">
        <authorList>
            <consortium name="EnsemblMetazoa"/>
        </authorList>
    </citation>
    <scope>IDENTIFICATION</scope>
    <source>
        <strain evidence="4">05x7-T-G4-1.051#20</strain>
    </source>
</reference>
<feature type="domain" description="Shisa N-terminal" evidence="3">
    <location>
        <begin position="29"/>
        <end position="73"/>
    </location>
</feature>
<evidence type="ECO:0000313" key="4">
    <source>
        <dbReference type="EnsemblMetazoa" id="G1313.1:cds"/>
    </source>
</evidence>
<dbReference type="Proteomes" id="UP000005408">
    <property type="component" value="Unassembled WGS sequence"/>
</dbReference>
<proteinExistence type="predicted"/>
<sequence>MKWWILIVTFVIIAVIDSQDLDPAEPVPETCTSYNISGNGTILYKKSFLCTSSDNPYCCGEEGHQYCCSTRSHDIIFFVIFGVIAGLSVLAFIGFCVRRHMKST</sequence>
<evidence type="ECO:0000259" key="3">
    <source>
        <dbReference type="Pfam" id="PF13908"/>
    </source>
</evidence>